<dbReference type="RefSeq" id="WP_236987158.1">
    <property type="nucleotide sequence ID" value="NZ_AP023086.1"/>
</dbReference>
<protein>
    <submittedName>
        <fullName evidence="1">Uncharacterized protein</fullName>
    </submittedName>
</protein>
<dbReference type="Proteomes" id="UP001320119">
    <property type="component" value="Chromosome"/>
</dbReference>
<gene>
    <name evidence="1" type="ORF">MARGE09_P1892</name>
</gene>
<reference evidence="1 2" key="1">
    <citation type="journal article" date="2022" name="IScience">
        <title>An ultrasensitive nanofiber-based assay for enzymatic hydrolysis and deep-sea microbial degradation of cellulose.</title>
        <authorList>
            <person name="Tsudome M."/>
            <person name="Tachioka M."/>
            <person name="Miyazaki M."/>
            <person name="Uchimura K."/>
            <person name="Tsuda M."/>
            <person name="Takaki Y."/>
            <person name="Deguchi S."/>
        </authorList>
    </citation>
    <scope>NUCLEOTIDE SEQUENCE [LARGE SCALE GENOMIC DNA]</scope>
    <source>
        <strain evidence="1 2">GE09</strain>
    </source>
</reference>
<proteinExistence type="predicted"/>
<sequence length="196" mass="21579">MLDDTDIDDTSHLPPSDEIIVQAAKDLCVGKYNCDLEKHVWRPVFNKIISSHMKLTVNQNKVHKLWHVSGGHLRNKTRDDALLASVLRILLPGYTGDGLTLFRGECRSLYDSGQIGFCWTPDIEIARSFASGVNAIKSGGGVLLKAFAPGNSILAPPNSSGRRRNVAQENEYTCDPAALDNITVVSYHPHSARQEK</sequence>
<dbReference type="AlphaFoldDB" id="A0AAN1WHG8"/>
<dbReference type="EMBL" id="AP023086">
    <property type="protein sequence ID" value="BCD97691.1"/>
    <property type="molecule type" value="Genomic_DNA"/>
</dbReference>
<name>A0AAN1WHG8_9GAMM</name>
<evidence type="ECO:0000313" key="2">
    <source>
        <dbReference type="Proteomes" id="UP001320119"/>
    </source>
</evidence>
<accession>A0AAN1WHG8</accession>
<evidence type="ECO:0000313" key="1">
    <source>
        <dbReference type="EMBL" id="BCD97691.1"/>
    </source>
</evidence>
<keyword evidence="2" id="KW-1185">Reference proteome</keyword>
<organism evidence="1 2">
    <name type="scientific">Marinagarivorans cellulosilyticus</name>
    <dbReference type="NCBI Taxonomy" id="2721545"/>
    <lineage>
        <taxon>Bacteria</taxon>
        <taxon>Pseudomonadati</taxon>
        <taxon>Pseudomonadota</taxon>
        <taxon>Gammaproteobacteria</taxon>
        <taxon>Cellvibrionales</taxon>
        <taxon>Cellvibrionaceae</taxon>
        <taxon>Marinagarivorans</taxon>
    </lineage>
</organism>
<dbReference type="KEGG" id="marq:MARGE09_P1892"/>